<dbReference type="CDD" id="cd00761">
    <property type="entry name" value="Glyco_tranf_GTA_type"/>
    <property type="match status" value="1"/>
</dbReference>
<dbReference type="Gene3D" id="3.90.550.10">
    <property type="entry name" value="Spore Coat Polysaccharide Biosynthesis Protein SpsA, Chain A"/>
    <property type="match status" value="1"/>
</dbReference>
<dbReference type="Proteomes" id="UP001548590">
    <property type="component" value="Unassembled WGS sequence"/>
</dbReference>
<evidence type="ECO:0000313" key="4">
    <source>
        <dbReference type="Proteomes" id="UP001548590"/>
    </source>
</evidence>
<evidence type="ECO:0000313" key="3">
    <source>
        <dbReference type="EMBL" id="MET1491072.1"/>
    </source>
</evidence>
<feature type="transmembrane region" description="Helical" evidence="1">
    <location>
        <begin position="281"/>
        <end position="298"/>
    </location>
</feature>
<evidence type="ECO:0000256" key="1">
    <source>
        <dbReference type="SAM" id="Phobius"/>
    </source>
</evidence>
<feature type="domain" description="Glycosyltransferase 2-like" evidence="2">
    <location>
        <begin position="23"/>
        <end position="145"/>
    </location>
</feature>
<keyword evidence="1" id="KW-0812">Transmembrane</keyword>
<dbReference type="EC" id="2.4.-.-" evidence="3"/>
<keyword evidence="3" id="KW-0808">Transferase</keyword>
<organism evidence="3 4">
    <name type="scientific">Uliginosibacterium paludis</name>
    <dbReference type="NCBI Taxonomy" id="1615952"/>
    <lineage>
        <taxon>Bacteria</taxon>
        <taxon>Pseudomonadati</taxon>
        <taxon>Pseudomonadota</taxon>
        <taxon>Betaproteobacteria</taxon>
        <taxon>Rhodocyclales</taxon>
        <taxon>Zoogloeaceae</taxon>
        <taxon>Uliginosibacterium</taxon>
    </lineage>
</organism>
<feature type="transmembrane region" description="Helical" evidence="1">
    <location>
        <begin position="310"/>
        <end position="331"/>
    </location>
</feature>
<keyword evidence="1" id="KW-0472">Membrane</keyword>
<keyword evidence="4" id="KW-1185">Reference proteome</keyword>
<proteinExistence type="predicted"/>
<dbReference type="PANTHER" id="PTHR43685">
    <property type="entry name" value="GLYCOSYLTRANSFERASE"/>
    <property type="match status" value="1"/>
</dbReference>
<name>A0ABV2CUF5_9RHOO</name>
<dbReference type="InterPro" id="IPR050834">
    <property type="entry name" value="Glycosyltransf_2"/>
</dbReference>
<protein>
    <submittedName>
        <fullName evidence="3">Glycosyltransferase</fullName>
        <ecNumber evidence="3">2.4.-.-</ecNumber>
    </submittedName>
</protein>
<dbReference type="GO" id="GO:0016757">
    <property type="term" value="F:glycosyltransferase activity"/>
    <property type="evidence" value="ECO:0007669"/>
    <property type="project" value="UniProtKB-KW"/>
</dbReference>
<keyword evidence="3" id="KW-0328">Glycosyltransferase</keyword>
<dbReference type="PANTHER" id="PTHR43685:SF3">
    <property type="entry name" value="SLR2126 PROTEIN"/>
    <property type="match status" value="1"/>
</dbReference>
<dbReference type="SUPFAM" id="SSF53448">
    <property type="entry name" value="Nucleotide-diphospho-sugar transferases"/>
    <property type="match status" value="1"/>
</dbReference>
<evidence type="ECO:0000259" key="2">
    <source>
        <dbReference type="Pfam" id="PF00535"/>
    </source>
</evidence>
<gene>
    <name evidence="3" type="ORF">ABVT11_14630</name>
</gene>
<reference evidence="3 4" key="1">
    <citation type="submission" date="2024-07" db="EMBL/GenBank/DDBJ databases">
        <title>Uliginosibacterium paludis KCTC:42655.</title>
        <authorList>
            <person name="Kim M.K."/>
        </authorList>
    </citation>
    <scope>NUCLEOTIDE SEQUENCE [LARGE SCALE GENOMIC DNA]</scope>
    <source>
        <strain evidence="3 4">KCTC 42655</strain>
    </source>
</reference>
<dbReference type="RefSeq" id="WP_345928838.1">
    <property type="nucleotide sequence ID" value="NZ_JBDIVF010000007.1"/>
</dbReference>
<keyword evidence="1" id="KW-1133">Transmembrane helix</keyword>
<dbReference type="InterPro" id="IPR001173">
    <property type="entry name" value="Glyco_trans_2-like"/>
</dbReference>
<sequence length="341" mass="37511">MALSSPAHEALMATQLPFLPQLSVVIPTCRRPDLLERCIHALLAQEGIHGELEIVVVDDARTPACKDVVRGYTLPLMSVRLRCIHPPAGACGPAAARNAGWRAAHGAIIAFTDDDTLPDPHWLAEGLRALTPGTGAVWGRVVVPMPEHPTDAERNTGGLHDAEFITANCFVRRDVMRRVGGFDERFKRPWREDSDLYFTLLDAGIRVLPAPAAVVVHPVRDAPPGNSIRQHRNLIFDALLYKKHPRLYRQKISAGPPLHYYLVVLAGLMLLAGLLTDTPGLCVAGALVWLALSARLAVRRLRGVSHHWLNVSDIVASSLIIPFVAVFWRLAGAWRYRVPFA</sequence>
<comment type="caution">
    <text evidence="3">The sequence shown here is derived from an EMBL/GenBank/DDBJ whole genome shotgun (WGS) entry which is preliminary data.</text>
</comment>
<dbReference type="Pfam" id="PF00535">
    <property type="entry name" value="Glycos_transf_2"/>
    <property type="match status" value="1"/>
</dbReference>
<accession>A0ABV2CUF5</accession>
<dbReference type="InterPro" id="IPR029044">
    <property type="entry name" value="Nucleotide-diphossugar_trans"/>
</dbReference>
<dbReference type="EMBL" id="JBEWLZ010000009">
    <property type="protein sequence ID" value="MET1491072.1"/>
    <property type="molecule type" value="Genomic_DNA"/>
</dbReference>
<feature type="transmembrane region" description="Helical" evidence="1">
    <location>
        <begin position="258"/>
        <end position="275"/>
    </location>
</feature>